<comment type="caution">
    <text evidence="3">The sequence shown here is derived from an EMBL/GenBank/DDBJ whole genome shotgun (WGS) entry which is preliminary data.</text>
</comment>
<evidence type="ECO:0000313" key="3">
    <source>
        <dbReference type="EMBL" id="GFE27596.1"/>
    </source>
</evidence>
<protein>
    <submittedName>
        <fullName evidence="3">Uncharacterized protein</fullName>
    </submittedName>
</protein>
<accession>A0A640U079</accession>
<keyword evidence="2" id="KW-0472">Membrane</keyword>
<feature type="transmembrane region" description="Helical" evidence="2">
    <location>
        <begin position="67"/>
        <end position="89"/>
    </location>
</feature>
<organism evidence="3 4">
    <name type="scientific">Streptomyces nigrescens</name>
    <dbReference type="NCBI Taxonomy" id="1920"/>
    <lineage>
        <taxon>Bacteria</taxon>
        <taxon>Bacillati</taxon>
        <taxon>Actinomycetota</taxon>
        <taxon>Actinomycetes</taxon>
        <taxon>Kitasatosporales</taxon>
        <taxon>Streptomycetaceae</taxon>
        <taxon>Streptomyces</taxon>
    </lineage>
</organism>
<dbReference type="EMBL" id="BLIP01000005">
    <property type="protein sequence ID" value="GFE27596.1"/>
    <property type="molecule type" value="Genomic_DNA"/>
</dbReference>
<evidence type="ECO:0000313" key="4">
    <source>
        <dbReference type="Proteomes" id="UP000429552"/>
    </source>
</evidence>
<keyword evidence="2" id="KW-0812">Transmembrane</keyword>
<evidence type="ECO:0000256" key="1">
    <source>
        <dbReference type="SAM" id="MobiDB-lite"/>
    </source>
</evidence>
<keyword evidence="2" id="KW-1133">Transmembrane helix</keyword>
<sequence>MTNEPQRQVRLRLVRRRPAPGRVRARMRDEMPGPEPSPQPQPEPDSQPEPEATRASRIWQRLRSARWSHIITVVGTAIAAIAAIGGLWAQAVTTYWSQQTAKDQLEQSKEEAAQTRSSQASRITFWLAPTKDGLRPHIANRSPDVVTSVYLVRTYNTGRVAIYLGSLAPCSETVFMPKKGGFVRATSDTTVWTRGGKPAALFFVDRVGISWRRDPTDLNQLPTPGPPQRYELIVGPDSWTETKTATLCSDA</sequence>
<gene>
    <name evidence="3" type="ORF">Sliba_80490</name>
</gene>
<reference evidence="3 4" key="1">
    <citation type="submission" date="2019-12" db="EMBL/GenBank/DDBJ databases">
        <title>Whole genome shotgun sequence of Streptomyces libani subsp. libani NBRC 13452.</title>
        <authorList>
            <person name="Ichikawa N."/>
            <person name="Kimura A."/>
            <person name="Kitahashi Y."/>
            <person name="Komaki H."/>
            <person name="Tamura T."/>
        </authorList>
    </citation>
    <scope>NUCLEOTIDE SEQUENCE [LARGE SCALE GENOMIC DNA]</scope>
    <source>
        <strain evidence="3 4">NBRC 13452</strain>
    </source>
</reference>
<evidence type="ECO:0000256" key="2">
    <source>
        <dbReference type="SAM" id="Phobius"/>
    </source>
</evidence>
<dbReference type="AlphaFoldDB" id="A0A640U079"/>
<dbReference type="Proteomes" id="UP000429552">
    <property type="component" value="Unassembled WGS sequence"/>
</dbReference>
<feature type="compositionally biased region" description="Pro residues" evidence="1">
    <location>
        <begin position="33"/>
        <end position="47"/>
    </location>
</feature>
<name>A0A640U079_STRNI</name>
<proteinExistence type="predicted"/>
<feature type="region of interest" description="Disordered" evidence="1">
    <location>
        <begin position="1"/>
        <end position="55"/>
    </location>
</feature>
<feature type="compositionally biased region" description="Basic residues" evidence="1">
    <location>
        <begin position="9"/>
        <end position="25"/>
    </location>
</feature>